<dbReference type="RefSeq" id="WP_146799242.1">
    <property type="nucleotide sequence ID" value="NZ_VOLP01000010.1"/>
</dbReference>
<keyword evidence="5" id="KW-1185">Reference proteome</keyword>
<keyword evidence="1" id="KW-0472">Membrane</keyword>
<reference evidence="4 6" key="1">
    <citation type="submission" date="2019-07" db="EMBL/GenBank/DDBJ databases">
        <title>Genomes of sea-ice associated Colwellia species.</title>
        <authorList>
            <person name="Bowman J.P."/>
        </authorList>
    </citation>
    <scope>NUCLEOTIDE SEQUENCE [LARGE SCALE GENOMIC DNA]</scope>
    <source>
        <strain evidence="3 5">ACAM 607</strain>
        <strain evidence="4 6">IC036</strain>
    </source>
</reference>
<keyword evidence="1" id="KW-0812">Transmembrane</keyword>
<accession>A0A5C6QMX5</accession>
<keyword evidence="1" id="KW-1133">Transmembrane helix</keyword>
<gene>
    <name evidence="3" type="ORF">ESZ26_08120</name>
    <name evidence="4" type="ORF">ESZ27_04810</name>
</gene>
<dbReference type="SUPFAM" id="SSF55729">
    <property type="entry name" value="Acyl-CoA N-acyltransferases (Nat)"/>
    <property type="match status" value="1"/>
</dbReference>
<dbReference type="EMBL" id="VOLR01000009">
    <property type="protein sequence ID" value="TWX60325.1"/>
    <property type="molecule type" value="Genomic_DNA"/>
</dbReference>
<feature type="transmembrane region" description="Helical" evidence="1">
    <location>
        <begin position="51"/>
        <end position="69"/>
    </location>
</feature>
<evidence type="ECO:0000313" key="4">
    <source>
        <dbReference type="EMBL" id="TWX70081.1"/>
    </source>
</evidence>
<proteinExistence type="predicted"/>
<comment type="caution">
    <text evidence="4">The sequence shown here is derived from an EMBL/GenBank/DDBJ whole genome shotgun (WGS) entry which is preliminary data.</text>
</comment>
<dbReference type="InterPro" id="IPR016181">
    <property type="entry name" value="Acyl_CoA_acyltransferase"/>
</dbReference>
<dbReference type="EMBL" id="VOLQ01000006">
    <property type="protein sequence ID" value="TWX70081.1"/>
    <property type="molecule type" value="Genomic_DNA"/>
</dbReference>
<dbReference type="Gene3D" id="3.40.630.30">
    <property type="match status" value="1"/>
</dbReference>
<feature type="transmembrane region" description="Helical" evidence="1">
    <location>
        <begin position="6"/>
        <end position="22"/>
    </location>
</feature>
<evidence type="ECO:0000313" key="3">
    <source>
        <dbReference type="EMBL" id="TWX60325.1"/>
    </source>
</evidence>
<organism evidence="4 6">
    <name type="scientific">Colwellia hornerae</name>
    <dbReference type="NCBI Taxonomy" id="89402"/>
    <lineage>
        <taxon>Bacteria</taxon>
        <taxon>Pseudomonadati</taxon>
        <taxon>Pseudomonadota</taxon>
        <taxon>Gammaproteobacteria</taxon>
        <taxon>Alteromonadales</taxon>
        <taxon>Colwelliaceae</taxon>
        <taxon>Colwellia</taxon>
    </lineage>
</organism>
<dbReference type="Proteomes" id="UP000321917">
    <property type="component" value="Unassembled WGS sequence"/>
</dbReference>
<name>A0A5C6QMX5_9GAMM</name>
<dbReference type="PROSITE" id="PS51186">
    <property type="entry name" value="GNAT"/>
    <property type="match status" value="1"/>
</dbReference>
<protein>
    <recommendedName>
        <fullName evidence="2">N-acetyltransferase domain-containing protein</fullName>
    </recommendedName>
</protein>
<dbReference type="Proteomes" id="UP000321525">
    <property type="component" value="Unassembled WGS sequence"/>
</dbReference>
<evidence type="ECO:0000313" key="5">
    <source>
        <dbReference type="Proteomes" id="UP000321525"/>
    </source>
</evidence>
<sequence>MSLLEVFGYVASVLIALSLMMSNIKRLRWINLFGAAAFSVYGYFIDAYPVFILNGWIALVDIYYLIRIYQEKDKFDLIKLKSVESSFFNLLKERYGKDIISLCKNFQWQQLDDAVVLLLFRNMKPVGLFAYRELDEDGKVEVLLDYIIPEDRDFKAAKFMFSAEQNQLRQEGIKHLIVEPSDDAHELYLRRVGFTKKANHYQLLLN</sequence>
<dbReference type="GO" id="GO:0016747">
    <property type="term" value="F:acyltransferase activity, transferring groups other than amino-acyl groups"/>
    <property type="evidence" value="ECO:0007669"/>
    <property type="project" value="InterPro"/>
</dbReference>
<dbReference type="OrthoDB" id="677174at2"/>
<evidence type="ECO:0000313" key="6">
    <source>
        <dbReference type="Proteomes" id="UP000321917"/>
    </source>
</evidence>
<evidence type="ECO:0000256" key="1">
    <source>
        <dbReference type="SAM" id="Phobius"/>
    </source>
</evidence>
<evidence type="ECO:0000259" key="2">
    <source>
        <dbReference type="PROSITE" id="PS51186"/>
    </source>
</evidence>
<dbReference type="InterPro" id="IPR000182">
    <property type="entry name" value="GNAT_dom"/>
</dbReference>
<dbReference type="AlphaFoldDB" id="A0A5C6QMX5"/>
<feature type="domain" description="N-acetyltransferase" evidence="2">
    <location>
        <begin position="64"/>
        <end position="206"/>
    </location>
</feature>